<dbReference type="AlphaFoldDB" id="A0A0E9XGQ3"/>
<dbReference type="EMBL" id="GBXM01007557">
    <property type="protein sequence ID" value="JAI01021.1"/>
    <property type="molecule type" value="Transcribed_RNA"/>
</dbReference>
<organism evidence="2">
    <name type="scientific">Anguilla anguilla</name>
    <name type="common">European freshwater eel</name>
    <name type="synonym">Muraena anguilla</name>
    <dbReference type="NCBI Taxonomy" id="7936"/>
    <lineage>
        <taxon>Eukaryota</taxon>
        <taxon>Metazoa</taxon>
        <taxon>Chordata</taxon>
        <taxon>Craniata</taxon>
        <taxon>Vertebrata</taxon>
        <taxon>Euteleostomi</taxon>
        <taxon>Actinopterygii</taxon>
        <taxon>Neopterygii</taxon>
        <taxon>Teleostei</taxon>
        <taxon>Anguilliformes</taxon>
        <taxon>Anguillidae</taxon>
        <taxon>Anguilla</taxon>
    </lineage>
</organism>
<evidence type="ECO:0000256" key="1">
    <source>
        <dbReference type="SAM" id="MobiDB-lite"/>
    </source>
</evidence>
<feature type="region of interest" description="Disordered" evidence="1">
    <location>
        <begin position="1"/>
        <end position="30"/>
    </location>
</feature>
<evidence type="ECO:0000313" key="2">
    <source>
        <dbReference type="EMBL" id="JAI01021.1"/>
    </source>
</evidence>
<reference evidence="2" key="1">
    <citation type="submission" date="2014-11" db="EMBL/GenBank/DDBJ databases">
        <authorList>
            <person name="Amaro Gonzalez C."/>
        </authorList>
    </citation>
    <scope>NUCLEOTIDE SEQUENCE</scope>
</reference>
<reference evidence="2" key="2">
    <citation type="journal article" date="2015" name="Fish Shellfish Immunol.">
        <title>Early steps in the European eel (Anguilla anguilla)-Vibrio vulnificus interaction in the gills: Role of the RtxA13 toxin.</title>
        <authorList>
            <person name="Callol A."/>
            <person name="Pajuelo D."/>
            <person name="Ebbesson L."/>
            <person name="Teles M."/>
            <person name="MacKenzie S."/>
            <person name="Amaro C."/>
        </authorList>
    </citation>
    <scope>NUCLEOTIDE SEQUENCE</scope>
</reference>
<proteinExistence type="predicted"/>
<sequence>MVLRVSGNEEAPDWHPDCTGDGADHGGSDQHWSWGSPPECTILYCSVLDFCSLLAGRGVHCYWSDEYTR</sequence>
<protein>
    <submittedName>
        <fullName evidence="2">Uncharacterized protein</fullName>
    </submittedName>
</protein>
<feature type="compositionally biased region" description="Basic and acidic residues" evidence="1">
    <location>
        <begin position="12"/>
        <end position="28"/>
    </location>
</feature>
<name>A0A0E9XGQ3_ANGAN</name>
<accession>A0A0E9XGQ3</accession>